<feature type="region of interest" description="Disordered" evidence="1">
    <location>
        <begin position="1"/>
        <end position="62"/>
    </location>
</feature>
<evidence type="ECO:0000313" key="2">
    <source>
        <dbReference type="EMBL" id="SBV26883.1"/>
    </source>
</evidence>
<accession>A0A1C3N2R6</accession>
<dbReference type="Proteomes" id="UP000199393">
    <property type="component" value="Chromosome I"/>
</dbReference>
<dbReference type="STRING" id="307121.GA0070620_2380"/>
<dbReference type="EMBL" id="LT598496">
    <property type="protein sequence ID" value="SBV26883.1"/>
    <property type="molecule type" value="Genomic_DNA"/>
</dbReference>
<keyword evidence="3" id="KW-1185">Reference proteome</keyword>
<proteinExistence type="predicted"/>
<evidence type="ECO:0000313" key="3">
    <source>
        <dbReference type="Proteomes" id="UP000199393"/>
    </source>
</evidence>
<sequence length="62" mass="6733">MSQGSDEPPRPARDDSERAKHRAAEQLVERYGDVLGGEDDLADEDARVPDTAVTEKGAEEPP</sequence>
<reference evidence="3" key="1">
    <citation type="submission" date="2016-06" db="EMBL/GenBank/DDBJ databases">
        <authorList>
            <person name="Varghese N."/>
        </authorList>
    </citation>
    <scope>NUCLEOTIDE SEQUENCE [LARGE SCALE GENOMIC DNA]</scope>
    <source>
        <strain evidence="3">DSM 45344</strain>
    </source>
</reference>
<protein>
    <submittedName>
        <fullName evidence="2">Uncharacterized protein</fullName>
    </submittedName>
</protein>
<organism evidence="2 3">
    <name type="scientific">Micromonospora krabiensis</name>
    <dbReference type="NCBI Taxonomy" id="307121"/>
    <lineage>
        <taxon>Bacteria</taxon>
        <taxon>Bacillati</taxon>
        <taxon>Actinomycetota</taxon>
        <taxon>Actinomycetes</taxon>
        <taxon>Micromonosporales</taxon>
        <taxon>Micromonosporaceae</taxon>
        <taxon>Micromonospora</taxon>
    </lineage>
</organism>
<gene>
    <name evidence="2" type="ORF">GA0070620_2380</name>
</gene>
<dbReference type="AlphaFoldDB" id="A0A1C3N2R6"/>
<dbReference type="RefSeq" id="WP_091590022.1">
    <property type="nucleotide sequence ID" value="NZ_JBHRWG010000003.1"/>
</dbReference>
<feature type="compositionally biased region" description="Basic and acidic residues" evidence="1">
    <location>
        <begin position="7"/>
        <end position="32"/>
    </location>
</feature>
<evidence type="ECO:0000256" key="1">
    <source>
        <dbReference type="SAM" id="MobiDB-lite"/>
    </source>
</evidence>
<name>A0A1C3N2R6_9ACTN</name>